<sequence>MLIRRLILIAASLLGLWMLWVMLLPTPSSLPPSAPLSSGSWRVAEHTVSRLESFQLEARILGREDYYFDRGAKLSPTDLALGWGPMADPEVLRHISISQRNRWYFWRAEQLPIERRQIEINSANMHLIPGNPEVASTLAGLKEGQQIRLSGQLVRIDGDDGYRWTSSLSREDTGDGACELIWVEQLAVLP</sequence>
<name>A0A1H5DE15_PSEAG</name>
<dbReference type="AlphaFoldDB" id="A0A1H5DE15"/>
<dbReference type="RefSeq" id="WP_090384187.1">
    <property type="nucleotide sequence ID" value="NZ_CP156749.1"/>
</dbReference>
<dbReference type="EMBL" id="FNSC01000001">
    <property type="protein sequence ID" value="SED77114.1"/>
    <property type="molecule type" value="Genomic_DNA"/>
</dbReference>
<dbReference type="OrthoDB" id="6706661at2"/>
<reference evidence="2" key="1">
    <citation type="submission" date="2016-10" db="EMBL/GenBank/DDBJ databases">
        <authorList>
            <person name="Varghese N."/>
            <person name="Submissions S."/>
        </authorList>
    </citation>
    <scope>NUCLEOTIDE SEQUENCE [LARGE SCALE GENOMIC DNA]</scope>
    <source>
        <strain evidence="2">DSM 12111</strain>
    </source>
</reference>
<keyword evidence="2" id="KW-1185">Reference proteome</keyword>
<evidence type="ECO:0000313" key="1">
    <source>
        <dbReference type="EMBL" id="SED77114.1"/>
    </source>
</evidence>
<organism evidence="1 2">
    <name type="scientific">Pseudomonas anguilliseptica</name>
    <dbReference type="NCBI Taxonomy" id="53406"/>
    <lineage>
        <taxon>Bacteria</taxon>
        <taxon>Pseudomonadati</taxon>
        <taxon>Pseudomonadota</taxon>
        <taxon>Gammaproteobacteria</taxon>
        <taxon>Pseudomonadales</taxon>
        <taxon>Pseudomonadaceae</taxon>
        <taxon>Pseudomonas</taxon>
    </lineage>
</organism>
<accession>A0A1H5DE15</accession>
<evidence type="ECO:0000313" key="2">
    <source>
        <dbReference type="Proteomes" id="UP000242849"/>
    </source>
</evidence>
<proteinExistence type="predicted"/>
<dbReference type="STRING" id="53406.SAMN05421553_3295"/>
<dbReference type="Proteomes" id="UP000242849">
    <property type="component" value="Unassembled WGS sequence"/>
</dbReference>
<protein>
    <submittedName>
        <fullName evidence="1">Uncharacterized protein</fullName>
    </submittedName>
</protein>
<gene>
    <name evidence="1" type="ORF">SAMN05421553_3295</name>
</gene>